<comment type="caution">
    <text evidence="2">The sequence shown here is derived from an EMBL/GenBank/DDBJ whole genome shotgun (WGS) entry which is preliminary data.</text>
</comment>
<dbReference type="Proteomes" id="UP000294563">
    <property type="component" value="Unassembled WGS sequence"/>
</dbReference>
<reference evidence="2 3" key="1">
    <citation type="submission" date="2019-03" db="EMBL/GenBank/DDBJ databases">
        <title>Genomic Encyclopedia of Archaeal and Bacterial Type Strains, Phase II (KMG-II): from individual species to whole genera.</title>
        <authorList>
            <person name="Goeker M."/>
        </authorList>
    </citation>
    <scope>NUCLEOTIDE SEQUENCE [LARGE SCALE GENOMIC DNA]</scope>
    <source>
        <strain evidence="2 3">DSM 29467</strain>
    </source>
</reference>
<keyword evidence="3" id="KW-1185">Reference proteome</keyword>
<protein>
    <submittedName>
        <fullName evidence="2">Pentapeptide repeat protein</fullName>
    </submittedName>
</protein>
<sequence>MKKPKLANANPWYVLNTLYGEQEGHTGWDIRRQNQNREVWNLWRCQHLSEKERERLRTGGAEVPTREDWDAKAGDIARLHKQVMEERNEGGFVYPGLPDPTKSVDLSGITFLKKVSFEKAIFNVAVSFDNSIFIGIASFYRTKFNAVANFALAEFKAKADFGLAVFDAHAQFMCVKFGDTSSFSSTCFGADSSFNEINFNGKASFESSKFVGYANFSESNFISIAVFDRAAFIANSAFNYTKFSDEVSFNSAAFQNFATFVAANFSKDVDFMSASFERNVDFSSAQFERRISLKSATFLGRASFSEVTFGSDEWGRLCVLDLTDVQFDKPASFSKSLFLYRYPIFTGAIIDDKTVFSTEEENWPSKIDRDARVGRSSCAYLRHHFGKQGLPEDELFFFKREMEFAGQIGNWADSAPYRFYGWASDYGSSIVKPCYALLAIWLVPALIYLGAFMRAEAHGGRDYGPMEAIGFSFSNIFKFFGLQGVYFDDTLESFEKMGALGSVLETLAATQTVLGFTALFFLGLGLRQRFRLR</sequence>
<dbReference type="OrthoDB" id="7876799at2"/>
<dbReference type="EMBL" id="SOBH01000002">
    <property type="protein sequence ID" value="TDT75134.1"/>
    <property type="molecule type" value="Genomic_DNA"/>
</dbReference>
<evidence type="ECO:0000313" key="2">
    <source>
        <dbReference type="EMBL" id="TDT75134.1"/>
    </source>
</evidence>
<name>A0A4R7LI29_9RHOB</name>
<keyword evidence="1" id="KW-0472">Membrane</keyword>
<dbReference type="AlphaFoldDB" id="A0A4R7LI29"/>
<dbReference type="RefSeq" id="WP_134014265.1">
    <property type="nucleotide sequence ID" value="NZ_SOBH01000002.1"/>
</dbReference>
<feature type="transmembrane region" description="Helical" evidence="1">
    <location>
        <begin position="507"/>
        <end position="526"/>
    </location>
</feature>
<proteinExistence type="predicted"/>
<keyword evidence="1" id="KW-0812">Transmembrane</keyword>
<evidence type="ECO:0000313" key="3">
    <source>
        <dbReference type="Proteomes" id="UP000294563"/>
    </source>
</evidence>
<feature type="transmembrane region" description="Helical" evidence="1">
    <location>
        <begin position="467"/>
        <end position="487"/>
    </location>
</feature>
<evidence type="ECO:0000256" key="1">
    <source>
        <dbReference type="SAM" id="Phobius"/>
    </source>
</evidence>
<accession>A0A4R7LI29</accession>
<organism evidence="2 3">
    <name type="scientific">Litoreibacter halocynthiae</name>
    <dbReference type="NCBI Taxonomy" id="1242689"/>
    <lineage>
        <taxon>Bacteria</taxon>
        <taxon>Pseudomonadati</taxon>
        <taxon>Pseudomonadota</taxon>
        <taxon>Alphaproteobacteria</taxon>
        <taxon>Rhodobacterales</taxon>
        <taxon>Roseobacteraceae</taxon>
        <taxon>Litoreibacter</taxon>
    </lineage>
</organism>
<feature type="transmembrane region" description="Helical" evidence="1">
    <location>
        <begin position="435"/>
        <end position="455"/>
    </location>
</feature>
<keyword evidence="1" id="KW-1133">Transmembrane helix</keyword>
<gene>
    <name evidence="2" type="ORF">BDE40_1860</name>
</gene>